<accession>A0ABP9GBQ5</accession>
<dbReference type="PANTHER" id="PTHR43252:SF4">
    <property type="entry name" value="TRANSCRIPTIONAL REGULATORY PROTEIN"/>
    <property type="match status" value="1"/>
</dbReference>
<dbReference type="SUPFAM" id="SSF46785">
    <property type="entry name" value="Winged helix' DNA-binding domain"/>
    <property type="match status" value="1"/>
</dbReference>
<sequence>MNGRRASQDAQHGLNNTAASLLGFLHERPMTGWDLVAAAQQLMGDFWSITRSQVYRELSAMAASGLVEELERGKRDRRPYAITDAGRQAFAAWSAVVPAEEAVRFPLLLMLTLGRHVAREHLVAAVEHHRALHEERLAEYEDHVQGTGDPYAVATLNFGIHYERAVLAWFDDLPDEITTGGTPRE</sequence>
<protein>
    <submittedName>
        <fullName evidence="3">Helix-turn-helix transcriptional regulator</fullName>
    </submittedName>
</protein>
<organism evidence="3 4">
    <name type="scientific">Streptomonospora halophila</name>
    <dbReference type="NCBI Taxonomy" id="427369"/>
    <lineage>
        <taxon>Bacteria</taxon>
        <taxon>Bacillati</taxon>
        <taxon>Actinomycetota</taxon>
        <taxon>Actinomycetes</taxon>
        <taxon>Streptosporangiales</taxon>
        <taxon>Nocardiopsidaceae</taxon>
        <taxon>Streptomonospora</taxon>
    </lineage>
</organism>
<reference evidence="4" key="1">
    <citation type="journal article" date="2019" name="Int. J. Syst. Evol. Microbiol.">
        <title>The Global Catalogue of Microorganisms (GCM) 10K type strain sequencing project: providing services to taxonomists for standard genome sequencing and annotation.</title>
        <authorList>
            <consortium name="The Broad Institute Genomics Platform"/>
            <consortium name="The Broad Institute Genome Sequencing Center for Infectious Disease"/>
            <person name="Wu L."/>
            <person name="Ma J."/>
        </authorList>
    </citation>
    <scope>NUCLEOTIDE SEQUENCE [LARGE SCALE GENOMIC DNA]</scope>
    <source>
        <strain evidence="4">JCM 18123</strain>
    </source>
</reference>
<proteinExistence type="predicted"/>
<dbReference type="Pfam" id="PF03551">
    <property type="entry name" value="PadR"/>
    <property type="match status" value="1"/>
</dbReference>
<dbReference type="InterPro" id="IPR005149">
    <property type="entry name" value="Tscrpt_reg_PadR_N"/>
</dbReference>
<name>A0ABP9GBQ5_9ACTN</name>
<evidence type="ECO:0000259" key="1">
    <source>
        <dbReference type="Pfam" id="PF03551"/>
    </source>
</evidence>
<dbReference type="InterPro" id="IPR036390">
    <property type="entry name" value="WH_DNA-bd_sf"/>
</dbReference>
<gene>
    <name evidence="3" type="ORF">GCM10023224_14350</name>
</gene>
<feature type="domain" description="Transcription regulator PadR C-terminal" evidence="2">
    <location>
        <begin position="104"/>
        <end position="172"/>
    </location>
</feature>
<dbReference type="PANTHER" id="PTHR43252">
    <property type="entry name" value="TRANSCRIPTIONAL REGULATOR YQJI"/>
    <property type="match status" value="1"/>
</dbReference>
<dbReference type="Gene3D" id="6.10.140.190">
    <property type="match status" value="1"/>
</dbReference>
<keyword evidence="4" id="KW-1185">Reference proteome</keyword>
<dbReference type="Pfam" id="PF10400">
    <property type="entry name" value="Vir_act_alpha_C"/>
    <property type="match status" value="1"/>
</dbReference>
<feature type="domain" description="Transcription regulator PadR N-terminal" evidence="1">
    <location>
        <begin position="21"/>
        <end position="91"/>
    </location>
</feature>
<dbReference type="InterPro" id="IPR036388">
    <property type="entry name" value="WH-like_DNA-bd_sf"/>
</dbReference>
<dbReference type="Gene3D" id="1.10.10.10">
    <property type="entry name" value="Winged helix-like DNA-binding domain superfamily/Winged helix DNA-binding domain"/>
    <property type="match status" value="1"/>
</dbReference>
<dbReference type="RefSeq" id="WP_344141171.1">
    <property type="nucleotide sequence ID" value="NZ_BAABIK010000006.1"/>
</dbReference>
<dbReference type="Proteomes" id="UP001499993">
    <property type="component" value="Unassembled WGS sequence"/>
</dbReference>
<dbReference type="InterPro" id="IPR018309">
    <property type="entry name" value="Tscrpt_reg_PadR_C"/>
</dbReference>
<evidence type="ECO:0000313" key="4">
    <source>
        <dbReference type="Proteomes" id="UP001499993"/>
    </source>
</evidence>
<evidence type="ECO:0000313" key="3">
    <source>
        <dbReference type="EMBL" id="GAA4934843.1"/>
    </source>
</evidence>
<evidence type="ECO:0000259" key="2">
    <source>
        <dbReference type="Pfam" id="PF10400"/>
    </source>
</evidence>
<comment type="caution">
    <text evidence="3">The sequence shown here is derived from an EMBL/GenBank/DDBJ whole genome shotgun (WGS) entry which is preliminary data.</text>
</comment>
<dbReference type="EMBL" id="BAABIK010000006">
    <property type="protein sequence ID" value="GAA4934843.1"/>
    <property type="molecule type" value="Genomic_DNA"/>
</dbReference>